<dbReference type="OrthoDB" id="2082017at2"/>
<dbReference type="Proteomes" id="UP000284277">
    <property type="component" value="Unassembled WGS sequence"/>
</dbReference>
<evidence type="ECO:0000313" key="1">
    <source>
        <dbReference type="EMBL" id="RKD30227.1"/>
    </source>
</evidence>
<dbReference type="EMBL" id="MCIA01000031">
    <property type="protein sequence ID" value="RKD30227.1"/>
    <property type="molecule type" value="Genomic_DNA"/>
</dbReference>
<name>A0A419SY98_9FIRM</name>
<proteinExistence type="predicted"/>
<reference evidence="1 2" key="1">
    <citation type="submission" date="2016-08" db="EMBL/GenBank/DDBJ databases">
        <title>A new outlook on sporulation: Clostridium algidixylanolyticum.</title>
        <authorList>
            <person name="Poppleton D.I."/>
            <person name="Gribaldo S."/>
        </authorList>
    </citation>
    <scope>NUCLEOTIDE SEQUENCE [LARGE SCALE GENOMIC DNA]</scope>
    <source>
        <strain evidence="1 2">SPL73</strain>
    </source>
</reference>
<comment type="caution">
    <text evidence="1">The sequence shown here is derived from an EMBL/GenBank/DDBJ whole genome shotgun (WGS) entry which is preliminary data.</text>
</comment>
<dbReference type="AlphaFoldDB" id="A0A419SY98"/>
<keyword evidence="2" id="KW-1185">Reference proteome</keyword>
<evidence type="ECO:0000313" key="2">
    <source>
        <dbReference type="Proteomes" id="UP000284277"/>
    </source>
</evidence>
<organism evidence="1 2">
    <name type="scientific">Lacrimispora algidixylanolytica</name>
    <dbReference type="NCBI Taxonomy" id="94868"/>
    <lineage>
        <taxon>Bacteria</taxon>
        <taxon>Bacillati</taxon>
        <taxon>Bacillota</taxon>
        <taxon>Clostridia</taxon>
        <taxon>Lachnospirales</taxon>
        <taxon>Lachnospiraceae</taxon>
        <taxon>Lacrimispora</taxon>
    </lineage>
</organism>
<accession>A0A419SY98</accession>
<dbReference type="RefSeq" id="WP_120197750.1">
    <property type="nucleotide sequence ID" value="NZ_MCIA01000031.1"/>
</dbReference>
<sequence length="398" mass="47367">MRRCMPYPPKTFIPYNDFYISCILAGGENYHFVLAENFIRCYADEEDNSNWIDYFESQKYEYFDVFKGFELSSDCLKGDSSLISDKIKHYLDMGYTIIYNVDTFYITSYATYNYFHSFHSLMIYDYDDQYNFKGRDYFNFTNYSEKLVPMSDINTSYQEVYGENKNYNNWLMIGVKLDDDLTCTTVNNLKPFYNPRKPDLEQLKESGLKLHCDILSNPVCNIQLPYDSSKPKVNLEKILFYLNEFVDGVDYVKNDIRYTLYSECKYKTGIHIFDAMEDKLLYIFTEALDQLNMRTIKFIEHHIFMMKLRIEILKFEYDVEISDELVERINQLSKQSERFTLSIIKISIKREEADMLKAIALLNKLKIEYKSIIRVLIHSIEREITKGKRNSMSTSDKI</sequence>
<gene>
    <name evidence="1" type="ORF">BET01_06430</name>
</gene>
<protein>
    <submittedName>
        <fullName evidence="1">Uncharacterized protein</fullName>
    </submittedName>
</protein>